<dbReference type="RefSeq" id="WP_131734498.1">
    <property type="nucleotide sequence ID" value="NZ_CAACYD010000006.1"/>
</dbReference>
<sequence>MTSAFLESESVLADIDPAVGAAAALDPRTPLRAAWSALREEHARITAEYLQIASPPEGARIRQQDIDRVTHDLRGVTASMRRFADANSAALMQARGAMQSAQSKEHEAKVAANRAMTALENAGPSFGRLKTVTDATDALGRALRTFEQATGLPERQSAARSVIAAATNLEQVLAEAPTYTERARQVIRSVETRRSAIANRRARVPEMLSILRREFSADCSADLQNTETTVYERLAHADAAISDARRMLADAPDQAIQQADAARDDLAVAEDAVDAVFERVRVLRDVRADPQAAEQRVRFRLRDAQLFAVNHSLVDEWGSVLDAQADRIERAKGDLDRVHPDYWGYLTQLRAVDDRIIEIISRMRGQVAAR</sequence>
<name>A0ABD7V521_9ACTN</name>
<evidence type="ECO:0000313" key="2">
    <source>
        <dbReference type="Proteomes" id="UP000360750"/>
    </source>
</evidence>
<comment type="caution">
    <text evidence="1">The sequence shown here is derived from an EMBL/GenBank/DDBJ whole genome shotgun (WGS) entry which is preliminary data.</text>
</comment>
<organism evidence="1 2">
    <name type="scientific">Gordonia paraffinivorans</name>
    <dbReference type="NCBI Taxonomy" id="175628"/>
    <lineage>
        <taxon>Bacteria</taxon>
        <taxon>Bacillati</taxon>
        <taxon>Actinomycetota</taxon>
        <taxon>Actinomycetes</taxon>
        <taxon>Mycobacteriales</taxon>
        <taxon>Gordoniaceae</taxon>
        <taxon>Gordonia</taxon>
    </lineage>
</organism>
<dbReference type="AlphaFoldDB" id="A0ABD7V521"/>
<dbReference type="EMBL" id="CAACYD010000006">
    <property type="protein sequence ID" value="VFA89051.1"/>
    <property type="molecule type" value="Genomic_DNA"/>
</dbReference>
<reference evidence="1 2" key="1">
    <citation type="submission" date="2019-02" db="EMBL/GenBank/DDBJ databases">
        <authorList>
            <consortium name="Pathogen Informatics"/>
        </authorList>
    </citation>
    <scope>NUCLEOTIDE SEQUENCE [LARGE SCALE GENOMIC DNA]</scope>
    <source>
        <strain evidence="1 2">3012STDY6756503</strain>
    </source>
</reference>
<protein>
    <submittedName>
        <fullName evidence="1">Uncharacterized protein</fullName>
    </submittedName>
</protein>
<evidence type="ECO:0000313" key="1">
    <source>
        <dbReference type="EMBL" id="VFA89051.1"/>
    </source>
</evidence>
<dbReference type="GeneID" id="60750604"/>
<gene>
    <name evidence="1" type="ORF">NCTC8139_02610</name>
</gene>
<accession>A0ABD7V521</accession>
<proteinExistence type="predicted"/>
<dbReference type="Proteomes" id="UP000360750">
    <property type="component" value="Unassembled WGS sequence"/>
</dbReference>